<reference evidence="5" key="1">
    <citation type="submission" date="2021-02" db="EMBL/GenBank/DDBJ databases">
        <authorList>
            <person name="Nowell W R."/>
        </authorList>
    </citation>
    <scope>NUCLEOTIDE SEQUENCE</scope>
</reference>
<keyword evidence="2 3" id="KW-0802">TPR repeat</keyword>
<dbReference type="Gene3D" id="1.25.40.10">
    <property type="entry name" value="Tetratricopeptide repeat domain"/>
    <property type="match status" value="1"/>
</dbReference>
<feature type="repeat" description="TPR" evidence="3">
    <location>
        <begin position="492"/>
        <end position="525"/>
    </location>
</feature>
<dbReference type="SUPFAM" id="SSF48452">
    <property type="entry name" value="TPR-like"/>
    <property type="match status" value="1"/>
</dbReference>
<accession>A0A820GYE5</accession>
<protein>
    <submittedName>
        <fullName evidence="5">Uncharacterized protein</fullName>
    </submittedName>
</protein>
<evidence type="ECO:0000256" key="2">
    <source>
        <dbReference type="ARBA" id="ARBA00022803"/>
    </source>
</evidence>
<sequence>MCDLHYTTVGCIGDKLKILNNLASAVREGNCNLETELMILYSNLRTYESRINFNVPVNAVAQPVTNKLIKVDICEKNKIPEVTVHRDYVNDQGNLVCGYCNVPRHSYLACNRRLNLCFRCAGSHKVTDCKKPRKTYGRLTPKFIKDRAISLRTSYNPTNHADQIITPVTAMNGAEDDKCDLNNSELTAIKCATACAEIDNAPCSSNTISASSNNENCDSVNSDIVDNSLVNNLNITSVNNINKTDNVYNMCLTQENQCNSVNSVIDKFAINSEERENLRRLSDNQLKNNKISPMRAPIKNTPNTVNVKKLKRKIYGSGYRKRFKKFVNLLKTRKLICNNVEDRNTVQKKLKSFKRKILRRGRKKRVWKHLKKPNGKIVETVQIKYMLKNSAAFVKEVELHGNEPQLSREQQLEVEKKAVADDCADSHMQRKYVECIEKCRLALLRYPDEKYFVKLTYDAITNHLIEDFEEGKYEDCIKKCNILISDCPKDKALNLKTRGECYMELKKFALANEDYEEACRLDPENRKDYMSLIMENKTAMNKEIRTEEERLLMKLRELALMDCTADFNTYGGVVGR</sequence>
<dbReference type="Proteomes" id="UP000663887">
    <property type="component" value="Unassembled WGS sequence"/>
</dbReference>
<evidence type="ECO:0000256" key="1">
    <source>
        <dbReference type="ARBA" id="ARBA00022737"/>
    </source>
</evidence>
<dbReference type="EMBL" id="CAJNRG010003450">
    <property type="protein sequence ID" value="CAF2057758.1"/>
    <property type="molecule type" value="Genomic_DNA"/>
</dbReference>
<dbReference type="Proteomes" id="UP000663842">
    <property type="component" value="Unassembled WGS sequence"/>
</dbReference>
<dbReference type="PROSITE" id="PS50005">
    <property type="entry name" value="TPR"/>
    <property type="match status" value="1"/>
</dbReference>
<comment type="caution">
    <text evidence="5">The sequence shown here is derived from an EMBL/GenBank/DDBJ whole genome shotgun (WGS) entry which is preliminary data.</text>
</comment>
<proteinExistence type="predicted"/>
<dbReference type="InterPro" id="IPR013105">
    <property type="entry name" value="TPR_2"/>
</dbReference>
<dbReference type="Pfam" id="PF07719">
    <property type="entry name" value="TPR_2"/>
    <property type="match status" value="1"/>
</dbReference>
<evidence type="ECO:0000313" key="5">
    <source>
        <dbReference type="EMBL" id="CAF4284931.1"/>
    </source>
</evidence>
<evidence type="ECO:0000313" key="4">
    <source>
        <dbReference type="EMBL" id="CAF2057758.1"/>
    </source>
</evidence>
<keyword evidence="1" id="KW-0677">Repeat</keyword>
<evidence type="ECO:0000256" key="3">
    <source>
        <dbReference type="PROSITE-ProRule" id="PRU00339"/>
    </source>
</evidence>
<gene>
    <name evidence="5" type="ORF">UXM345_LOCUS32550</name>
    <name evidence="4" type="ORF">XDN619_LOCUS10026</name>
</gene>
<dbReference type="AlphaFoldDB" id="A0A820GYE5"/>
<dbReference type="InterPro" id="IPR019734">
    <property type="entry name" value="TPR_rpt"/>
</dbReference>
<name>A0A820GYE5_9BILA</name>
<dbReference type="EMBL" id="CAJOBF010010013">
    <property type="protein sequence ID" value="CAF4284931.1"/>
    <property type="molecule type" value="Genomic_DNA"/>
</dbReference>
<organism evidence="5 6">
    <name type="scientific">Rotaria magnacalcarata</name>
    <dbReference type="NCBI Taxonomy" id="392030"/>
    <lineage>
        <taxon>Eukaryota</taxon>
        <taxon>Metazoa</taxon>
        <taxon>Spiralia</taxon>
        <taxon>Gnathifera</taxon>
        <taxon>Rotifera</taxon>
        <taxon>Eurotatoria</taxon>
        <taxon>Bdelloidea</taxon>
        <taxon>Philodinida</taxon>
        <taxon>Philodinidae</taxon>
        <taxon>Rotaria</taxon>
    </lineage>
</organism>
<dbReference type="InterPro" id="IPR011990">
    <property type="entry name" value="TPR-like_helical_dom_sf"/>
</dbReference>
<evidence type="ECO:0000313" key="6">
    <source>
        <dbReference type="Proteomes" id="UP000663842"/>
    </source>
</evidence>